<name>A0AAE0F1T9_9CHLO</name>
<sequence length="385" mass="43061">MDQDVHYDYQSITIDHAMPMEMVSVRESSVKSSTPSRMSADASASRVLLDKSNVTRESTSSESPPTFYGHDPSIHMEVATVQQDDKLQLEAPPDVDRMAFLMGQSTALQHCFRQALPRQQELGALHSGVDDLRVAHAEESGRVRNVESAGAALHEAVRSLEKRFVELEREKLSRLEQQNGELRSEVIKCQTDFEKVMEETRDTNLQRLLMATGRQLLRTVWGIGSQVDVLLLNAAKHVLLDKKARKEDGSELSMSNKRRLMIGSASLLTLVECGWRLDQAIRHRTGFAGAPLRMATAPFSSALRLSRGGLWAAAFVLAASQLKQYSFSIGEYWSNSMLVRVVVGLNWHLFKLISGGQKSLEDGSSQRDKEKKQDTEDSKPEHPRT</sequence>
<feature type="coiled-coil region" evidence="1">
    <location>
        <begin position="150"/>
        <end position="192"/>
    </location>
</feature>
<evidence type="ECO:0000313" key="4">
    <source>
        <dbReference type="Proteomes" id="UP001190700"/>
    </source>
</evidence>
<keyword evidence="4" id="KW-1185">Reference proteome</keyword>
<protein>
    <submittedName>
        <fullName evidence="3">Uncharacterized protein</fullName>
    </submittedName>
</protein>
<feature type="region of interest" description="Disordered" evidence="2">
    <location>
        <begin position="26"/>
        <end position="70"/>
    </location>
</feature>
<accession>A0AAE0F1T9</accession>
<proteinExistence type="predicted"/>
<dbReference type="EMBL" id="LGRX02027865">
    <property type="protein sequence ID" value="KAK3248693.1"/>
    <property type="molecule type" value="Genomic_DNA"/>
</dbReference>
<feature type="compositionally biased region" description="Basic and acidic residues" evidence="2">
    <location>
        <begin position="359"/>
        <end position="385"/>
    </location>
</feature>
<feature type="compositionally biased region" description="Low complexity" evidence="2">
    <location>
        <begin position="57"/>
        <end position="66"/>
    </location>
</feature>
<feature type="compositionally biased region" description="Polar residues" evidence="2">
    <location>
        <begin position="26"/>
        <end position="37"/>
    </location>
</feature>
<reference evidence="3 4" key="1">
    <citation type="journal article" date="2015" name="Genome Biol. Evol.">
        <title>Comparative Genomics of a Bacterivorous Green Alga Reveals Evolutionary Causalities and Consequences of Phago-Mixotrophic Mode of Nutrition.</title>
        <authorList>
            <person name="Burns J.A."/>
            <person name="Paasch A."/>
            <person name="Narechania A."/>
            <person name="Kim E."/>
        </authorList>
    </citation>
    <scope>NUCLEOTIDE SEQUENCE [LARGE SCALE GENOMIC DNA]</scope>
    <source>
        <strain evidence="3 4">PLY_AMNH</strain>
    </source>
</reference>
<keyword evidence="1" id="KW-0175">Coiled coil</keyword>
<dbReference type="AlphaFoldDB" id="A0AAE0F1T9"/>
<evidence type="ECO:0000313" key="3">
    <source>
        <dbReference type="EMBL" id="KAK3248693.1"/>
    </source>
</evidence>
<organism evidence="3 4">
    <name type="scientific">Cymbomonas tetramitiformis</name>
    <dbReference type="NCBI Taxonomy" id="36881"/>
    <lineage>
        <taxon>Eukaryota</taxon>
        <taxon>Viridiplantae</taxon>
        <taxon>Chlorophyta</taxon>
        <taxon>Pyramimonadophyceae</taxon>
        <taxon>Pyramimonadales</taxon>
        <taxon>Pyramimonadaceae</taxon>
        <taxon>Cymbomonas</taxon>
    </lineage>
</organism>
<dbReference type="Proteomes" id="UP001190700">
    <property type="component" value="Unassembled WGS sequence"/>
</dbReference>
<feature type="region of interest" description="Disordered" evidence="2">
    <location>
        <begin position="357"/>
        <end position="385"/>
    </location>
</feature>
<evidence type="ECO:0000256" key="2">
    <source>
        <dbReference type="SAM" id="MobiDB-lite"/>
    </source>
</evidence>
<gene>
    <name evidence="3" type="ORF">CYMTET_41846</name>
</gene>
<evidence type="ECO:0000256" key="1">
    <source>
        <dbReference type="SAM" id="Coils"/>
    </source>
</evidence>
<comment type="caution">
    <text evidence="3">The sequence shown here is derived from an EMBL/GenBank/DDBJ whole genome shotgun (WGS) entry which is preliminary data.</text>
</comment>